<dbReference type="EMBL" id="CAADEY010000043">
    <property type="protein sequence ID" value="VFJ54484.1"/>
    <property type="molecule type" value="Genomic_DNA"/>
</dbReference>
<proteinExistence type="predicted"/>
<accession>A0A450SLE4</accession>
<organism evidence="1">
    <name type="scientific">Candidatus Kentrum sp. DK</name>
    <dbReference type="NCBI Taxonomy" id="2126562"/>
    <lineage>
        <taxon>Bacteria</taxon>
        <taxon>Pseudomonadati</taxon>
        <taxon>Pseudomonadota</taxon>
        <taxon>Gammaproteobacteria</taxon>
        <taxon>Candidatus Kentrum</taxon>
    </lineage>
</organism>
<name>A0A450SLE4_9GAMM</name>
<evidence type="ECO:0000313" key="1">
    <source>
        <dbReference type="EMBL" id="VFJ54484.1"/>
    </source>
</evidence>
<dbReference type="GO" id="GO:0006355">
    <property type="term" value="P:regulation of DNA-templated transcription"/>
    <property type="evidence" value="ECO:0007669"/>
    <property type="project" value="InterPro"/>
</dbReference>
<dbReference type="AlphaFoldDB" id="A0A450SLE4"/>
<protein>
    <submittedName>
        <fullName evidence="1">RHH-type transcriptional regulator, rel operon repressor / antitoxin RelB</fullName>
    </submittedName>
</protein>
<gene>
    <name evidence="1" type="ORF">BECKDK2373C_GA0170839_104325</name>
</gene>
<dbReference type="InterPro" id="IPR010985">
    <property type="entry name" value="Ribbon_hlx_hlx"/>
</dbReference>
<reference evidence="1" key="1">
    <citation type="submission" date="2019-02" db="EMBL/GenBank/DDBJ databases">
        <authorList>
            <person name="Gruber-Vodicka R. H."/>
            <person name="Seah K. B. B."/>
        </authorList>
    </citation>
    <scope>NUCLEOTIDE SEQUENCE</scope>
    <source>
        <strain evidence="1">BECK_DK161</strain>
    </source>
</reference>
<sequence length="77" mass="8636">MNKTTAIRLSDNTYARLKNLALQTGRTATDYIQEAVETHREDLEDVYLAEKALEDIRGGLVKPISLGEMSQRLGLDN</sequence>
<dbReference type="SUPFAM" id="SSF47598">
    <property type="entry name" value="Ribbon-helix-helix"/>
    <property type="match status" value="1"/>
</dbReference>